<feature type="compositionally biased region" description="Polar residues" evidence="2">
    <location>
        <begin position="299"/>
        <end position="316"/>
    </location>
</feature>
<evidence type="ECO:0000259" key="3">
    <source>
        <dbReference type="PROSITE" id="PS50090"/>
    </source>
</evidence>
<dbReference type="GO" id="GO:1990380">
    <property type="term" value="F:K48-linked deubiquitinase activity"/>
    <property type="evidence" value="ECO:0007669"/>
    <property type="project" value="InterPro"/>
</dbReference>
<dbReference type="GO" id="GO:0004843">
    <property type="term" value="F:cysteine-type deubiquitinase activity"/>
    <property type="evidence" value="ECO:0007669"/>
    <property type="project" value="UniProtKB-EC"/>
</dbReference>
<evidence type="ECO:0000313" key="5">
    <source>
        <dbReference type="Proteomes" id="UP000481153"/>
    </source>
</evidence>
<reference evidence="4 5" key="1">
    <citation type="submission" date="2019-07" db="EMBL/GenBank/DDBJ databases">
        <title>Genomics analysis of Aphanomyces spp. identifies a new class of oomycete effector associated with host adaptation.</title>
        <authorList>
            <person name="Gaulin E."/>
        </authorList>
    </citation>
    <scope>NUCLEOTIDE SEQUENCE [LARGE SCALE GENOMIC DNA]</scope>
    <source>
        <strain evidence="4 5">ATCC 201684</strain>
    </source>
</reference>
<dbReference type="AlphaFoldDB" id="A0A6G0XT61"/>
<dbReference type="EMBL" id="VJMJ01000012">
    <property type="protein sequence ID" value="KAF0743825.1"/>
    <property type="molecule type" value="Genomic_DNA"/>
</dbReference>
<dbReference type="PANTHER" id="PTHR12473">
    <property type="entry name" value="UBIQUITIN CARBOXYL-TERMINAL HYDROLASE MINDY-4-RELATED"/>
    <property type="match status" value="1"/>
</dbReference>
<sequence>MSGVDDVQQQSELLVMDYLRTSRCMKTMDALSKWISDKSKKKQRSASSPTASDIFAKDVAANKSNKERANSVLEYMIGMRKTSPKSPKVSCSPEGAVKVNETTAATTPTNATSAEWTKADLAKLKKEAKKTQHITDKTERWKVVGAALGRSKRECHDKYKEMRKKSKEKVAQCTDDDPIMLDLTDNAIAESAPTPRNSVNVQVAQSVKERTSSAKKYKHKVDVMAQEDDSWCSSAGDAKPKGRAGAVVAPGDISSVRRVDRRENDGDAVVEDCEDLDNIIDARLTMKKEPPAPPGMSILTKSGTSRRTVRTSQGQASSIRRRRCASKVALQRSPEEIEHSLDKAGTSFPPSQELMECCQGFSFSTVDGLRYGIVQHEGGPCGVMAVVQAYVLYYLFKEDSATWQDASRDQMQSALVLALTHIMWQAANGLTCKIALEGTAPALEHILVSQLNSRHELEKFISVHIRDYADPTGYGVVLLVASVILSRGISVIEADMDSPDGTTPTLIGAHDYCTQEMVNVLLLGYACSNVFDGSKDLSEDDKTGSGMVLRGVQRPNLVGFLTLFEAYDYMVVGDHLKQPHDNIWVVCSESHYSVFFADPAAPALDNTSTFDLFHFDGLANQDEVIRLTVDPQGLPSKPEKAQPKDLIPPLNLVIQTKWPCATIDWNGVEPLL</sequence>
<dbReference type="SMART" id="SM01174">
    <property type="entry name" value="DUF4205"/>
    <property type="match status" value="1"/>
</dbReference>
<dbReference type="GO" id="GO:0006508">
    <property type="term" value="P:proteolysis"/>
    <property type="evidence" value="ECO:0007669"/>
    <property type="project" value="UniProtKB-KW"/>
</dbReference>
<name>A0A6G0XT61_9STRA</name>
<dbReference type="InterPro" id="IPR001005">
    <property type="entry name" value="SANT/Myb"/>
</dbReference>
<evidence type="ECO:0000256" key="2">
    <source>
        <dbReference type="SAM" id="MobiDB-lite"/>
    </source>
</evidence>
<keyword evidence="5" id="KW-1185">Reference proteome</keyword>
<dbReference type="InterPro" id="IPR039785">
    <property type="entry name" value="MINY3/4"/>
</dbReference>
<evidence type="ECO:0000256" key="1">
    <source>
        <dbReference type="ARBA" id="ARBA00011074"/>
    </source>
</evidence>
<feature type="domain" description="Myb-like" evidence="3">
    <location>
        <begin position="108"/>
        <end position="163"/>
    </location>
</feature>
<organism evidence="4 5">
    <name type="scientific">Aphanomyces euteiches</name>
    <dbReference type="NCBI Taxonomy" id="100861"/>
    <lineage>
        <taxon>Eukaryota</taxon>
        <taxon>Sar</taxon>
        <taxon>Stramenopiles</taxon>
        <taxon>Oomycota</taxon>
        <taxon>Saprolegniomycetes</taxon>
        <taxon>Saprolegniales</taxon>
        <taxon>Verrucalvaceae</taxon>
        <taxon>Aphanomyces</taxon>
    </lineage>
</organism>
<dbReference type="Proteomes" id="UP000481153">
    <property type="component" value="Unassembled WGS sequence"/>
</dbReference>
<gene>
    <name evidence="4" type="ORF">Ae201684_001471</name>
</gene>
<dbReference type="VEuPathDB" id="FungiDB:AeMF1_002709"/>
<dbReference type="Pfam" id="PF13898">
    <property type="entry name" value="MINDY-3_4_CD"/>
    <property type="match status" value="1"/>
</dbReference>
<proteinExistence type="inferred from homology"/>
<accession>A0A6G0XT61</accession>
<protein>
    <recommendedName>
        <fullName evidence="3">Myb-like domain-containing protein</fullName>
    </recommendedName>
</protein>
<dbReference type="PANTHER" id="PTHR12473:SF8">
    <property type="entry name" value="UBIQUITIN CARBOXYL-TERMINAL HYDROLASE MINDY-4-RELATED"/>
    <property type="match status" value="1"/>
</dbReference>
<dbReference type="PROSITE" id="PS50090">
    <property type="entry name" value="MYB_LIKE"/>
    <property type="match status" value="1"/>
</dbReference>
<comment type="similarity">
    <text evidence="1">Belongs to the MINDY deubiquitinase family. FAM188 subfamily.</text>
</comment>
<dbReference type="Gene3D" id="1.10.10.60">
    <property type="entry name" value="Homeodomain-like"/>
    <property type="match status" value="1"/>
</dbReference>
<evidence type="ECO:0000313" key="4">
    <source>
        <dbReference type="EMBL" id="KAF0743825.1"/>
    </source>
</evidence>
<feature type="region of interest" description="Disordered" evidence="2">
    <location>
        <begin position="287"/>
        <end position="316"/>
    </location>
</feature>
<dbReference type="GO" id="GO:0071108">
    <property type="term" value="P:protein K48-linked deubiquitination"/>
    <property type="evidence" value="ECO:0007669"/>
    <property type="project" value="InterPro"/>
</dbReference>
<dbReference type="InterPro" id="IPR025257">
    <property type="entry name" value="MINDY-3/4_CD"/>
</dbReference>
<comment type="caution">
    <text evidence="4">The sequence shown here is derived from an EMBL/GenBank/DDBJ whole genome shotgun (WGS) entry which is preliminary data.</text>
</comment>